<organism evidence="1 2">
    <name type="scientific">Rothia mucilaginosa (strain DY-18)</name>
    <name type="common">Stomatococcus mucilaginosus</name>
    <dbReference type="NCBI Taxonomy" id="680646"/>
    <lineage>
        <taxon>Bacteria</taxon>
        <taxon>Bacillati</taxon>
        <taxon>Actinomycetota</taxon>
        <taxon>Actinomycetes</taxon>
        <taxon>Micrococcales</taxon>
        <taxon>Micrococcaceae</taxon>
        <taxon>Rothia</taxon>
    </lineage>
</organism>
<name>D2NT95_ROTMD</name>
<gene>
    <name evidence="1" type="ordered locus">RMDY18_10390</name>
</gene>
<accession>D2NT95</accession>
<evidence type="ECO:0000313" key="1">
    <source>
        <dbReference type="EMBL" id="BAI64871.1"/>
    </source>
</evidence>
<reference evidence="2" key="1">
    <citation type="submission" date="2009-07" db="EMBL/GenBank/DDBJ databases">
        <title>Complete genome sequence of Rothia mucilaginosa DJ.</title>
        <authorList>
            <person name="Yamane K."/>
            <person name="Nambu T."/>
            <person name="Mashimo C."/>
            <person name="Sugimori C."/>
            <person name="Yamanaka T."/>
            <person name="Leung K."/>
            <person name="Fukushima H."/>
        </authorList>
    </citation>
    <scope>NUCLEOTIDE SEQUENCE [LARGE SCALE GENOMIC DNA]</scope>
    <source>
        <strain evidence="2">DY-18</strain>
    </source>
</reference>
<dbReference type="HOGENOM" id="CLU_760505_0_0_11"/>
<dbReference type="Proteomes" id="UP000001883">
    <property type="component" value="Chromosome"/>
</dbReference>
<reference evidence="1 2" key="2">
    <citation type="journal article" date="2010" name="J Osaka Dent Univ">
        <title>Isolation and identification of Rothia mucilaginosa from persistent apical periodontitis lesions.</title>
        <authorList>
            <person name="Yamane K."/>
            <person name="Yoshida M."/>
            <person name="Fujihira T."/>
            <person name="Baba T."/>
            <person name="Tsuji N."/>
            <person name="Hayashi H."/>
            <person name="Sugimori C."/>
            <person name="Yamanaka T."/>
            <person name="Mashimo C."/>
            <person name="Nambu T."/>
            <person name="Kawai H."/>
            <person name="Fukushima H."/>
        </authorList>
    </citation>
    <scope>NUCLEOTIDE SEQUENCE [LARGE SCALE GENOMIC DNA]</scope>
    <source>
        <strain evidence="1 2">DY-18</strain>
    </source>
</reference>
<dbReference type="AlphaFoldDB" id="D2NT95"/>
<reference evidence="1 2" key="3">
    <citation type="journal article" date="2010" name="Sequencing">
        <title>Complete Genome Sequence of Rothia mucilaginosa DY-18: A Clinical Isolate with Dense Meshwork-Like Structures from a Persistent Apical Periodontitis Lesion.</title>
        <authorList>
            <person name="Yamane K."/>
            <person name="Nambu T."/>
            <person name="Yamanaka T."/>
            <person name="Mashimo C."/>
            <person name="Sugimori C."/>
            <person name="Leung K.-P."/>
            <person name="Fukushima H."/>
        </authorList>
    </citation>
    <scope>NUCLEOTIDE SEQUENCE [LARGE SCALE GENOMIC DNA]</scope>
    <source>
        <strain evidence="1 2">DY-18</strain>
    </source>
</reference>
<sequence length="364" mass="38690">MGPENIGPRLLCGSRSRRCRGCGCRGARLRSSCARSRLSTLQGLRVLLGAQNINHEHEGARRLGTTGVVTVRQIRRDDQLNTGADLLALQTLSPTLDNALQGDAHRGGGVIVAVDDLTVGVLHTNVTHVHGVGFLDLGALALNEVLRDELSVLLLGVGQLNISLAGGLIQSEGRQRRVSLNSLTGCVLGQLRLHGVHLNVSCGTGRSGRSGHTRGAALLQNVGSVRERTANLNLLQGFVHLRCSLLQLIVNRQQNRLAGVSGTVKLAVGAVEHGSLNEHVVTIVDGLAVTFLNHVRGGARSGKGGREGRLRLSGRVLQGVLHLRQVAAGLRATCRQCKRESSRAGTENSELRAFGHSVILWGFL</sequence>
<dbReference type="EMBL" id="AP011540">
    <property type="protein sequence ID" value="BAI64871.1"/>
    <property type="molecule type" value="Genomic_DNA"/>
</dbReference>
<protein>
    <submittedName>
        <fullName evidence="1">Dihydroxy-acid dehydratase/phosphogluconate dehydratase</fullName>
    </submittedName>
</protein>
<keyword evidence="2" id="KW-1185">Reference proteome</keyword>
<evidence type="ECO:0000313" key="2">
    <source>
        <dbReference type="Proteomes" id="UP000001883"/>
    </source>
</evidence>
<proteinExistence type="predicted"/>
<dbReference type="KEGG" id="rmu:RMDY18_10390"/>